<name>A0A9P7V4H0_9AGAR</name>
<dbReference type="GeneID" id="66070943"/>
<reference evidence="1" key="1">
    <citation type="journal article" date="2021" name="Genome Biol. Evol.">
        <title>The assembled and annotated genome of the fairy-ring fungus Marasmius oreades.</title>
        <authorList>
            <person name="Hiltunen M."/>
            <person name="Ament-Velasquez S.L."/>
            <person name="Johannesson H."/>
        </authorList>
    </citation>
    <scope>NUCLEOTIDE SEQUENCE</scope>
    <source>
        <strain evidence="1">03SP1</strain>
    </source>
</reference>
<evidence type="ECO:0000313" key="2">
    <source>
        <dbReference type="Proteomes" id="UP001049176"/>
    </source>
</evidence>
<dbReference type="AlphaFoldDB" id="A0A9P7V4H0"/>
<protein>
    <submittedName>
        <fullName evidence="1">Uncharacterized protein</fullName>
    </submittedName>
</protein>
<dbReference type="Proteomes" id="UP001049176">
    <property type="component" value="Chromosome 1"/>
</dbReference>
<keyword evidence="2" id="KW-1185">Reference proteome</keyword>
<organism evidence="1 2">
    <name type="scientific">Marasmius oreades</name>
    <name type="common">fairy-ring Marasmius</name>
    <dbReference type="NCBI Taxonomy" id="181124"/>
    <lineage>
        <taxon>Eukaryota</taxon>
        <taxon>Fungi</taxon>
        <taxon>Dikarya</taxon>
        <taxon>Basidiomycota</taxon>
        <taxon>Agaricomycotina</taxon>
        <taxon>Agaricomycetes</taxon>
        <taxon>Agaricomycetidae</taxon>
        <taxon>Agaricales</taxon>
        <taxon>Marasmiineae</taxon>
        <taxon>Marasmiaceae</taxon>
        <taxon>Marasmius</taxon>
    </lineage>
</organism>
<evidence type="ECO:0000313" key="1">
    <source>
        <dbReference type="EMBL" id="KAG7100084.1"/>
    </source>
</evidence>
<dbReference type="EMBL" id="CM032181">
    <property type="protein sequence ID" value="KAG7100084.1"/>
    <property type="molecule type" value="Genomic_DNA"/>
</dbReference>
<sequence>MTAPRIESLNEIRGRRMWTMDLSKRSKARLTNSTVMLGENAALAATKYTITPDGWERRACFHTHTHPLVAVFA</sequence>
<comment type="caution">
    <text evidence="1">The sequence shown here is derived from an EMBL/GenBank/DDBJ whole genome shotgun (WGS) entry which is preliminary data.</text>
</comment>
<dbReference type="KEGG" id="more:E1B28_001867"/>
<proteinExistence type="predicted"/>
<gene>
    <name evidence="1" type="ORF">E1B28_001867</name>
</gene>
<dbReference type="RefSeq" id="XP_043016554.1">
    <property type="nucleotide sequence ID" value="XM_043147840.1"/>
</dbReference>
<accession>A0A9P7V4H0</accession>